<name>A0A0F2MJQ5_SPOSC</name>
<proteinExistence type="predicted"/>
<organism evidence="3 4">
    <name type="scientific">Sporothrix schenckii 1099-18</name>
    <dbReference type="NCBI Taxonomy" id="1397361"/>
    <lineage>
        <taxon>Eukaryota</taxon>
        <taxon>Fungi</taxon>
        <taxon>Dikarya</taxon>
        <taxon>Ascomycota</taxon>
        <taxon>Pezizomycotina</taxon>
        <taxon>Sordariomycetes</taxon>
        <taxon>Sordariomycetidae</taxon>
        <taxon>Ophiostomatales</taxon>
        <taxon>Ophiostomataceae</taxon>
        <taxon>Sporothrix</taxon>
    </lineage>
</organism>
<evidence type="ECO:0000313" key="4">
    <source>
        <dbReference type="Proteomes" id="UP000033710"/>
    </source>
</evidence>
<reference evidence="3 4" key="1">
    <citation type="journal article" date="2014" name="BMC Genomics">
        <title>Comparative genomics of the major fungal agents of human and animal Sporotrichosis: Sporothrix schenckii and Sporothrix brasiliensis.</title>
        <authorList>
            <person name="Teixeira M.M."/>
            <person name="de Almeida L.G."/>
            <person name="Kubitschek-Barreira P."/>
            <person name="Alves F.L."/>
            <person name="Kioshima E.S."/>
            <person name="Abadio A.K."/>
            <person name="Fernandes L."/>
            <person name="Derengowski L.S."/>
            <person name="Ferreira K.S."/>
            <person name="Souza R.C."/>
            <person name="Ruiz J.C."/>
            <person name="de Andrade N.C."/>
            <person name="Paes H.C."/>
            <person name="Nicola A.M."/>
            <person name="Albuquerque P."/>
            <person name="Gerber A.L."/>
            <person name="Martins V.P."/>
            <person name="Peconick L.D."/>
            <person name="Neto A.V."/>
            <person name="Chaucanez C.B."/>
            <person name="Silva P.A."/>
            <person name="Cunha O.L."/>
            <person name="de Oliveira F.F."/>
            <person name="dos Santos T.C."/>
            <person name="Barros A.L."/>
            <person name="Soares M.A."/>
            <person name="de Oliveira L.M."/>
            <person name="Marini M.M."/>
            <person name="Villalobos-Duno H."/>
            <person name="Cunha M.M."/>
            <person name="de Hoog S."/>
            <person name="da Silveira J.F."/>
            <person name="Henrissat B."/>
            <person name="Nino-Vega G.A."/>
            <person name="Cisalpino P.S."/>
            <person name="Mora-Montes H.M."/>
            <person name="Almeida S.R."/>
            <person name="Stajich J.E."/>
            <person name="Lopes-Bezerra L.M."/>
            <person name="Vasconcelos A.T."/>
            <person name="Felipe M.S."/>
        </authorList>
    </citation>
    <scope>NUCLEOTIDE SEQUENCE [LARGE SCALE GENOMIC DNA]</scope>
    <source>
        <strain evidence="3 4">1099-18</strain>
    </source>
</reference>
<comment type="caution">
    <text evidence="3">The sequence shown here is derived from an EMBL/GenBank/DDBJ whole genome shotgun (WGS) entry which is preliminary data.</text>
</comment>
<gene>
    <name evidence="3" type="ORF">SPSK_08054</name>
</gene>
<evidence type="ECO:0000313" key="3">
    <source>
        <dbReference type="EMBL" id="KJR88421.1"/>
    </source>
</evidence>
<protein>
    <submittedName>
        <fullName evidence="3">Uncharacterized protein</fullName>
    </submittedName>
</protein>
<dbReference type="Proteomes" id="UP000033710">
    <property type="component" value="Unassembled WGS sequence"/>
</dbReference>
<dbReference type="AlphaFoldDB" id="A0A0F2MJQ5"/>
<sequence>MEYGMRVRAGDMRDKTSNDEDRWTKQDRGGIVAGGVECAPRRRLLLDGGRLDVGFCWAKILLHYVVRASPPFRHLPYENVDLFIGLAKAASVSGSPHSFDTAPRLTQASPIGIEAKRLQRSTECSQTPTVLCVVILLGLQLPPVVAASCVAVVGMDG</sequence>
<accession>A0A0F2MJQ5</accession>
<keyword evidence="2" id="KW-1133">Transmembrane helix</keyword>
<feature type="compositionally biased region" description="Basic and acidic residues" evidence="1">
    <location>
        <begin position="8"/>
        <end position="25"/>
    </location>
</feature>
<dbReference type="GeneID" id="27669981"/>
<evidence type="ECO:0000256" key="1">
    <source>
        <dbReference type="SAM" id="MobiDB-lite"/>
    </source>
</evidence>
<dbReference type="RefSeq" id="XP_016591097.1">
    <property type="nucleotide sequence ID" value="XM_016734704.1"/>
</dbReference>
<keyword evidence="2" id="KW-0812">Transmembrane</keyword>
<dbReference type="EMBL" id="AXCR01000004">
    <property type="protein sequence ID" value="KJR88421.1"/>
    <property type="molecule type" value="Genomic_DNA"/>
</dbReference>
<evidence type="ECO:0000256" key="2">
    <source>
        <dbReference type="SAM" id="Phobius"/>
    </source>
</evidence>
<reference evidence="3 4" key="2">
    <citation type="journal article" date="2015" name="Eukaryot. Cell">
        <title>Asexual propagation of a virulent clone complex in a human and feline outbreak of sporotrichosis.</title>
        <authorList>
            <person name="Teixeira Mde M."/>
            <person name="Rodrigues A.M."/>
            <person name="Tsui C.K."/>
            <person name="de Almeida L.G."/>
            <person name="Van Diepeningen A.D."/>
            <person name="van den Ende B.G."/>
            <person name="Fernandes G.F."/>
            <person name="Kano R."/>
            <person name="Hamelin R.C."/>
            <person name="Lopes-Bezerra L.M."/>
            <person name="Vasconcelos A.T."/>
            <person name="de Hoog S."/>
            <person name="de Camargo Z.P."/>
            <person name="Felipe M.S."/>
        </authorList>
    </citation>
    <scope>NUCLEOTIDE SEQUENCE [LARGE SCALE GENOMIC DNA]</scope>
    <source>
        <strain evidence="3 4">1099-18</strain>
    </source>
</reference>
<feature type="region of interest" description="Disordered" evidence="1">
    <location>
        <begin position="1"/>
        <end position="25"/>
    </location>
</feature>
<feature type="transmembrane region" description="Helical" evidence="2">
    <location>
        <begin position="130"/>
        <end position="155"/>
    </location>
</feature>
<dbReference type="VEuPathDB" id="FungiDB:SPSK_08054"/>
<dbReference type="KEGG" id="ssck:SPSK_08054"/>
<keyword evidence="2" id="KW-0472">Membrane</keyword>